<proteinExistence type="predicted"/>
<dbReference type="EMBL" id="LR798225">
    <property type="protein sequence ID" value="CAB5195042.1"/>
    <property type="molecule type" value="Genomic_DNA"/>
</dbReference>
<gene>
    <name evidence="1" type="ORF">UFOVP172_47</name>
</gene>
<protein>
    <submittedName>
        <fullName evidence="1">Uncharacterized protein</fullName>
    </submittedName>
</protein>
<reference evidence="1" key="1">
    <citation type="submission" date="2020-05" db="EMBL/GenBank/DDBJ databases">
        <authorList>
            <person name="Chiriac C."/>
            <person name="Salcher M."/>
            <person name="Ghai R."/>
            <person name="Kavagutti S V."/>
        </authorList>
    </citation>
    <scope>NUCLEOTIDE SEQUENCE</scope>
</reference>
<name>A0A6J7WBR3_9CAUD</name>
<evidence type="ECO:0000313" key="1">
    <source>
        <dbReference type="EMBL" id="CAB5195042.1"/>
    </source>
</evidence>
<sequence>MALDTNIALGVKPVEQPNMLAQMGQMMQIRQAQQQYDQQNALRDAFAQGADITDPATFRRIAQQDPTLAYKLKGQHLEQTQKGVETGIKINEALGGGLEWLSKNPSLDNAKNLFSDLVNKGVLPPDKAQAMFAKLQAEPDKIGYYANLGYQSAIGADKKLTNATTIRGQDLSHSVGMANVGLARERLTADMTPLAIDDATVDLVANRYLIDGTLPPLGMGKPAAMLRAKILDRAQAIATATPPPKPNVNAMTEPTPSVSAVAPVVGAAPVTNAAPIAPVVGAAPVTTPPTTTTTTPTPVGVSPQQAAQNIITNKTNTATQKRALTDFSTGIQGRMVNSMNTAVEHLSTLTELADALKNNDVRAINTVGNLVAKQTGSPAPTNFAAARQIVAQEIVKAIVANGGTGKERDEAASNIAAAGSPEQLAGVISTYQELLAGQLKSLGLQYKNTTGRDDFNTKLLPSTLRALSRIETGTPAKTGDITSDASVAKVVGANTVTTPDGKSYTFPNAEAANAFKKKIGQ</sequence>
<accession>A0A6J7WBR3</accession>
<organism evidence="1">
    <name type="scientific">uncultured Caudovirales phage</name>
    <dbReference type="NCBI Taxonomy" id="2100421"/>
    <lineage>
        <taxon>Viruses</taxon>
        <taxon>Duplodnaviria</taxon>
        <taxon>Heunggongvirae</taxon>
        <taxon>Uroviricota</taxon>
        <taxon>Caudoviricetes</taxon>
        <taxon>Peduoviridae</taxon>
        <taxon>Maltschvirus</taxon>
        <taxon>Maltschvirus maltsch</taxon>
    </lineage>
</organism>